<dbReference type="Gene3D" id="1.20.1280.50">
    <property type="match status" value="1"/>
</dbReference>
<gene>
    <name evidence="3" type="ORF">HMPREF1544_11356</name>
</gene>
<evidence type="ECO:0000256" key="1">
    <source>
        <dbReference type="SAM" id="SignalP"/>
    </source>
</evidence>
<dbReference type="EMBL" id="KE124141">
    <property type="protein sequence ID" value="EPB81905.1"/>
    <property type="molecule type" value="Genomic_DNA"/>
</dbReference>
<dbReference type="InterPro" id="IPR001810">
    <property type="entry name" value="F-box_dom"/>
</dbReference>
<evidence type="ECO:0000313" key="3">
    <source>
        <dbReference type="EMBL" id="EPB81905.1"/>
    </source>
</evidence>
<dbReference type="AlphaFoldDB" id="S2JQ95"/>
<dbReference type="OrthoDB" id="2218040at2759"/>
<feature type="domain" description="F-box" evidence="2">
    <location>
        <begin position="4"/>
        <end position="37"/>
    </location>
</feature>
<feature type="chain" id="PRO_5004497633" description="F-box domain-containing protein" evidence="1">
    <location>
        <begin position="26"/>
        <end position="650"/>
    </location>
</feature>
<feature type="signal peptide" evidence="1">
    <location>
        <begin position="1"/>
        <end position="25"/>
    </location>
</feature>
<dbReference type="OMA" id="TITHAWH"/>
<keyword evidence="4" id="KW-1185">Reference proteome</keyword>
<reference evidence="4" key="1">
    <citation type="submission" date="2013-05" db="EMBL/GenBank/DDBJ databases">
        <title>The Genome sequence of Mucor circinelloides f. circinelloides 1006PhL.</title>
        <authorList>
            <consortium name="The Broad Institute Genomics Platform"/>
            <person name="Cuomo C."/>
            <person name="Earl A."/>
            <person name="Findley K."/>
            <person name="Lee S.C."/>
            <person name="Walker B."/>
            <person name="Young S."/>
            <person name="Zeng Q."/>
            <person name="Gargeya S."/>
            <person name="Fitzgerald M."/>
            <person name="Haas B."/>
            <person name="Abouelleil A."/>
            <person name="Allen A.W."/>
            <person name="Alvarado L."/>
            <person name="Arachchi H.M."/>
            <person name="Berlin A.M."/>
            <person name="Chapman S.B."/>
            <person name="Gainer-Dewar J."/>
            <person name="Goldberg J."/>
            <person name="Griggs A."/>
            <person name="Gujja S."/>
            <person name="Hansen M."/>
            <person name="Howarth C."/>
            <person name="Imamovic A."/>
            <person name="Ireland A."/>
            <person name="Larimer J."/>
            <person name="McCowan C."/>
            <person name="Murphy C."/>
            <person name="Pearson M."/>
            <person name="Poon T.W."/>
            <person name="Priest M."/>
            <person name="Roberts A."/>
            <person name="Saif S."/>
            <person name="Shea T."/>
            <person name="Sisk P."/>
            <person name="Sykes S."/>
            <person name="Wortman J."/>
            <person name="Nusbaum C."/>
            <person name="Birren B."/>
        </authorList>
    </citation>
    <scope>NUCLEOTIDE SEQUENCE [LARGE SCALE GENOMIC DNA]</scope>
    <source>
        <strain evidence="4">1006PhL</strain>
    </source>
</reference>
<dbReference type="Proteomes" id="UP000014254">
    <property type="component" value="Unassembled WGS sequence"/>
</dbReference>
<protein>
    <recommendedName>
        <fullName evidence="2">F-box domain-containing protein</fullName>
    </recommendedName>
</protein>
<organism evidence="3 4">
    <name type="scientific">Mucor circinelloides f. circinelloides (strain 1006PhL)</name>
    <name type="common">Mucormycosis agent</name>
    <name type="synonym">Calyptromyces circinelloides</name>
    <dbReference type="NCBI Taxonomy" id="1220926"/>
    <lineage>
        <taxon>Eukaryota</taxon>
        <taxon>Fungi</taxon>
        <taxon>Fungi incertae sedis</taxon>
        <taxon>Mucoromycota</taxon>
        <taxon>Mucoromycotina</taxon>
        <taxon>Mucoromycetes</taxon>
        <taxon>Mucorales</taxon>
        <taxon>Mucorineae</taxon>
        <taxon>Mucoraceae</taxon>
        <taxon>Mucor</taxon>
    </lineage>
</organism>
<dbReference type="SUPFAM" id="SSF81383">
    <property type="entry name" value="F-box domain"/>
    <property type="match status" value="1"/>
</dbReference>
<dbReference type="Pfam" id="PF12937">
    <property type="entry name" value="F-box-like"/>
    <property type="match status" value="1"/>
</dbReference>
<evidence type="ECO:0000313" key="4">
    <source>
        <dbReference type="Proteomes" id="UP000014254"/>
    </source>
</evidence>
<accession>S2JQ95</accession>
<sequence>MTTIQSLPQELLLVIFSCLDTLEEAGNCRLVCKAWESPAAIAMLGKPIQIYNHARTDKLIQYLTMYPERGRHVRHLIVIKYQKNNIEKLLKLTFTPNMEELGGVGDEFLYNLLIKIAKQSPKKFDKLTKIPASYDLNESYCNALLTFRESLTEVDLCSRDKTTLQSVIHRFDIFDSLNNLAIEQDFNNLQDLEAALKYSFRFKSVGFTINGFLDWEDQLDDEMDTAQLMSWATENVQQVDSVKALYVSAIGYPSFIEYLLYKYLNTESFTLVTFEVMNAYDMFDDLVNFHIVRIIDAIKHLKYYSLDYRIPFGDDFNAVCKAAQGDRNTLKLGYPYLWTEDVIAVQLQCTKLDDGTRSTEFSLEIPTIASNYHHVKMIADAGIPLYRLELDFVNYSLPQNDRYYRQQLRIDGQSTVFFDTLYDFPEIREIKLTANRIEADSEHFSFHDQVMLESLEICNAEVTELAFEVAAYHCPNIKEFKLLNCQLVPDSSKVFHIWMNNISFDRFIFKTAPVSYMLPELKDTCDNEHNIEVFERVLDEVKQTWSKVFYLWLDIVQAGKKLYYKITPRANTTKLITMNAFESRSKKSLVIHMSCLNIKSLLIHIGQSMLSLDEETIHADLKSRRVYALEGKGQEHDDMNEGATHAGMQY</sequence>
<name>S2JQ95_MUCC1</name>
<proteinExistence type="predicted"/>
<keyword evidence="1" id="KW-0732">Signal</keyword>
<dbReference type="InParanoid" id="S2JQ95"/>
<dbReference type="InterPro" id="IPR036047">
    <property type="entry name" value="F-box-like_dom_sf"/>
</dbReference>
<dbReference type="VEuPathDB" id="FungiDB:HMPREF1544_11356"/>
<evidence type="ECO:0000259" key="2">
    <source>
        <dbReference type="Pfam" id="PF12937"/>
    </source>
</evidence>